<sequence>MEMPELNVVTGAFGYTGKYVTRRLLSMGKRVKTLTGHPNRENPFGDQVSVALFNFDNATELTKSLQGATTLYNTYWVRLPYGQVSFDRAIENTKTLIRSAEEAGVRRIVHLSITNASEESPLPYFRGKGLVEKAIIHSTLSYAIIRPTVIFGAEDILINNIAWFLRRFPVFPVFGSGDYRIQPVYVGDVAEIAVRAALEDKNVVIDAVGPETYTFDELVRLIAEEVHSRAKLIHVKPRLAVFLSRLVGYVVNDVVLTQDEVMGLMAGLLVSSGPPTGQTRLSDWLSQNADGVGTRYASELKRHYR</sequence>
<dbReference type="GO" id="GO:0044877">
    <property type="term" value="F:protein-containing complex binding"/>
    <property type="evidence" value="ECO:0007669"/>
    <property type="project" value="TreeGrafter"/>
</dbReference>
<dbReference type="InterPro" id="IPR016040">
    <property type="entry name" value="NAD(P)-bd_dom"/>
</dbReference>
<evidence type="ECO:0000259" key="1">
    <source>
        <dbReference type="Pfam" id="PF13460"/>
    </source>
</evidence>
<reference evidence="2" key="1">
    <citation type="journal article" date="2015" name="Nature">
        <title>Complex archaea that bridge the gap between prokaryotes and eukaryotes.</title>
        <authorList>
            <person name="Spang A."/>
            <person name="Saw J.H."/>
            <person name="Jorgensen S.L."/>
            <person name="Zaremba-Niedzwiedzka K."/>
            <person name="Martijn J."/>
            <person name="Lind A.E."/>
            <person name="van Eijk R."/>
            <person name="Schleper C."/>
            <person name="Guy L."/>
            <person name="Ettema T.J."/>
        </authorList>
    </citation>
    <scope>NUCLEOTIDE SEQUENCE</scope>
</reference>
<dbReference type="Gene3D" id="3.40.50.720">
    <property type="entry name" value="NAD(P)-binding Rossmann-like Domain"/>
    <property type="match status" value="1"/>
</dbReference>
<dbReference type="PANTHER" id="PTHR12126:SF11">
    <property type="entry name" value="NADH DEHYDROGENASE [UBIQUINONE] 1 ALPHA SUBCOMPLEX SUBUNIT 9, MITOCHONDRIAL"/>
    <property type="match status" value="1"/>
</dbReference>
<protein>
    <recommendedName>
        <fullName evidence="1">NAD(P)-binding domain-containing protein</fullName>
    </recommendedName>
</protein>
<dbReference type="PANTHER" id="PTHR12126">
    <property type="entry name" value="NADH-UBIQUINONE OXIDOREDUCTASE 39 KDA SUBUNIT-RELATED"/>
    <property type="match status" value="1"/>
</dbReference>
<comment type="caution">
    <text evidence="2">The sequence shown here is derived from an EMBL/GenBank/DDBJ whole genome shotgun (WGS) entry which is preliminary data.</text>
</comment>
<dbReference type="InterPro" id="IPR051207">
    <property type="entry name" value="ComplexI_NDUFA9_subunit"/>
</dbReference>
<gene>
    <name evidence="2" type="ORF">LCGC14_1776320</name>
</gene>
<dbReference type="InterPro" id="IPR036291">
    <property type="entry name" value="NAD(P)-bd_dom_sf"/>
</dbReference>
<dbReference type="SUPFAM" id="SSF51735">
    <property type="entry name" value="NAD(P)-binding Rossmann-fold domains"/>
    <property type="match status" value="1"/>
</dbReference>
<name>A0A0F9GWT1_9ZZZZ</name>
<evidence type="ECO:0000313" key="2">
    <source>
        <dbReference type="EMBL" id="KKM03250.1"/>
    </source>
</evidence>
<feature type="domain" description="NAD(P)-binding" evidence="1">
    <location>
        <begin position="11"/>
        <end position="149"/>
    </location>
</feature>
<organism evidence="2">
    <name type="scientific">marine sediment metagenome</name>
    <dbReference type="NCBI Taxonomy" id="412755"/>
    <lineage>
        <taxon>unclassified sequences</taxon>
        <taxon>metagenomes</taxon>
        <taxon>ecological metagenomes</taxon>
    </lineage>
</organism>
<accession>A0A0F9GWT1</accession>
<proteinExistence type="predicted"/>
<dbReference type="AlphaFoldDB" id="A0A0F9GWT1"/>
<dbReference type="EMBL" id="LAZR01016727">
    <property type="protein sequence ID" value="KKM03250.1"/>
    <property type="molecule type" value="Genomic_DNA"/>
</dbReference>
<dbReference type="Pfam" id="PF13460">
    <property type="entry name" value="NAD_binding_10"/>
    <property type="match status" value="1"/>
</dbReference>